<proteinExistence type="predicted"/>
<dbReference type="Proteomes" id="UP000447434">
    <property type="component" value="Chromosome 18"/>
</dbReference>
<name>A0A6A4NKZ2_LUPAL</name>
<dbReference type="EMBL" id="WOCE01000018">
    <property type="protein sequence ID" value="KAE9594306.1"/>
    <property type="molecule type" value="Genomic_DNA"/>
</dbReference>
<dbReference type="OrthoDB" id="1113909at2759"/>
<reference evidence="2" key="1">
    <citation type="journal article" date="2020" name="Nat. Commun.">
        <title>Genome sequence of the cluster root forming white lupin.</title>
        <authorList>
            <person name="Hufnagel B."/>
            <person name="Marques A."/>
            <person name="Soriano A."/>
            <person name="Marques L."/>
            <person name="Divol F."/>
            <person name="Doumas P."/>
            <person name="Sallet E."/>
            <person name="Mancinotti D."/>
            <person name="Carrere S."/>
            <person name="Marande W."/>
            <person name="Arribat S."/>
            <person name="Keller J."/>
            <person name="Huneau C."/>
            <person name="Blein T."/>
            <person name="Aime D."/>
            <person name="Laguerre M."/>
            <person name="Taylor J."/>
            <person name="Schubert V."/>
            <person name="Nelson M."/>
            <person name="Geu-Flores F."/>
            <person name="Crespi M."/>
            <person name="Gallardo-Guerrero K."/>
            <person name="Delaux P.-M."/>
            <person name="Salse J."/>
            <person name="Berges H."/>
            <person name="Guyot R."/>
            <person name="Gouzy J."/>
            <person name="Peret B."/>
        </authorList>
    </citation>
    <scope>NUCLEOTIDE SEQUENCE [LARGE SCALE GENOMIC DNA]</scope>
    <source>
        <strain evidence="2">cv. Amiga</strain>
    </source>
</reference>
<organism evidence="1 2">
    <name type="scientific">Lupinus albus</name>
    <name type="common">White lupine</name>
    <name type="synonym">Lupinus termis</name>
    <dbReference type="NCBI Taxonomy" id="3870"/>
    <lineage>
        <taxon>Eukaryota</taxon>
        <taxon>Viridiplantae</taxon>
        <taxon>Streptophyta</taxon>
        <taxon>Embryophyta</taxon>
        <taxon>Tracheophyta</taxon>
        <taxon>Spermatophyta</taxon>
        <taxon>Magnoliopsida</taxon>
        <taxon>eudicotyledons</taxon>
        <taxon>Gunneridae</taxon>
        <taxon>Pentapetalae</taxon>
        <taxon>rosids</taxon>
        <taxon>fabids</taxon>
        <taxon>Fabales</taxon>
        <taxon>Fabaceae</taxon>
        <taxon>Papilionoideae</taxon>
        <taxon>50 kb inversion clade</taxon>
        <taxon>genistoids sensu lato</taxon>
        <taxon>core genistoids</taxon>
        <taxon>Genisteae</taxon>
        <taxon>Lupinus</taxon>
    </lineage>
</organism>
<sequence>MIDNMKPSLVFLKETHCQFLKARYFWLSLSYNVVNIEEVVGHNDDLWVLASNDIDFSISVISSCHQVITHCLSKNNAQWFCSAIYATHVPSTRDLLWSHLENMRSSIGVL</sequence>
<keyword evidence="2" id="KW-1185">Reference proteome</keyword>
<comment type="caution">
    <text evidence="1">The sequence shown here is derived from an EMBL/GenBank/DDBJ whole genome shotgun (WGS) entry which is preliminary data.</text>
</comment>
<dbReference type="AlphaFoldDB" id="A0A6A4NKZ2"/>
<evidence type="ECO:0000313" key="2">
    <source>
        <dbReference type="Proteomes" id="UP000447434"/>
    </source>
</evidence>
<evidence type="ECO:0000313" key="1">
    <source>
        <dbReference type="EMBL" id="KAE9594306.1"/>
    </source>
</evidence>
<gene>
    <name evidence="1" type="ORF">Lalb_Chr18g0052411</name>
</gene>
<accession>A0A6A4NKZ2</accession>
<protein>
    <submittedName>
        <fullName evidence="1">Uncharacterized protein</fullName>
    </submittedName>
</protein>